<feature type="region of interest" description="Disordered" evidence="2">
    <location>
        <begin position="961"/>
        <end position="982"/>
    </location>
</feature>
<dbReference type="PANTHER" id="PTHR24135:SF28">
    <property type="entry name" value="LD13733P"/>
    <property type="match status" value="1"/>
</dbReference>
<accession>A0AA85JEM6</accession>
<feature type="compositionally biased region" description="Polar residues" evidence="2">
    <location>
        <begin position="704"/>
        <end position="727"/>
    </location>
</feature>
<evidence type="ECO:0000256" key="1">
    <source>
        <dbReference type="PROSITE-ProRule" id="PRU00023"/>
    </source>
</evidence>
<feature type="region of interest" description="Disordered" evidence="2">
    <location>
        <begin position="1090"/>
        <end position="1109"/>
    </location>
</feature>
<dbReference type="InterPro" id="IPR001478">
    <property type="entry name" value="PDZ"/>
</dbReference>
<reference evidence="5" key="2">
    <citation type="submission" date="2023-11" db="UniProtKB">
        <authorList>
            <consortium name="WormBaseParasite"/>
        </authorList>
    </citation>
    <scope>IDENTIFICATION</scope>
</reference>
<protein>
    <recommendedName>
        <fullName evidence="3">PDZ domain-containing protein</fullName>
    </recommendedName>
</protein>
<feature type="repeat" description="ANK" evidence="1">
    <location>
        <begin position="325"/>
        <end position="357"/>
    </location>
</feature>
<feature type="compositionally biased region" description="Polar residues" evidence="2">
    <location>
        <begin position="1125"/>
        <end position="1159"/>
    </location>
</feature>
<keyword evidence="4" id="KW-1185">Reference proteome</keyword>
<feature type="compositionally biased region" description="Polar residues" evidence="2">
    <location>
        <begin position="1183"/>
        <end position="1201"/>
    </location>
</feature>
<feature type="compositionally biased region" description="Basic and acidic residues" evidence="2">
    <location>
        <begin position="673"/>
        <end position="683"/>
    </location>
</feature>
<feature type="repeat" description="ANK" evidence="1">
    <location>
        <begin position="207"/>
        <end position="239"/>
    </location>
</feature>
<keyword evidence="1" id="KW-0040">ANK repeat</keyword>
<feature type="repeat" description="ANK" evidence="1">
    <location>
        <begin position="274"/>
        <end position="306"/>
    </location>
</feature>
<feature type="region of interest" description="Disordered" evidence="2">
    <location>
        <begin position="647"/>
        <end position="730"/>
    </location>
</feature>
<dbReference type="InterPro" id="IPR036034">
    <property type="entry name" value="PDZ_sf"/>
</dbReference>
<dbReference type="GO" id="GO:0030160">
    <property type="term" value="F:synaptic receptor adaptor activity"/>
    <property type="evidence" value="ECO:0007669"/>
    <property type="project" value="TreeGrafter"/>
</dbReference>
<reference evidence="4" key="1">
    <citation type="submission" date="2022-06" db="EMBL/GenBank/DDBJ databases">
        <authorList>
            <person name="Berger JAMES D."/>
            <person name="Berger JAMES D."/>
        </authorList>
    </citation>
    <scope>NUCLEOTIDE SEQUENCE [LARGE SCALE GENOMIC DNA]</scope>
</reference>
<feature type="compositionally biased region" description="Polar residues" evidence="2">
    <location>
        <begin position="649"/>
        <end position="669"/>
    </location>
</feature>
<feature type="compositionally biased region" description="Low complexity" evidence="2">
    <location>
        <begin position="998"/>
        <end position="1012"/>
    </location>
</feature>
<feature type="region of interest" description="Disordered" evidence="2">
    <location>
        <begin position="1125"/>
        <end position="1228"/>
    </location>
</feature>
<name>A0AA85JEM6_TRIRE</name>
<feature type="compositionally biased region" description="Polar residues" evidence="2">
    <location>
        <begin position="610"/>
        <end position="619"/>
    </location>
</feature>
<dbReference type="Gene3D" id="1.25.40.20">
    <property type="entry name" value="Ankyrin repeat-containing domain"/>
    <property type="match status" value="1"/>
</dbReference>
<evidence type="ECO:0000313" key="4">
    <source>
        <dbReference type="Proteomes" id="UP000050795"/>
    </source>
</evidence>
<proteinExistence type="predicted"/>
<dbReference type="Pfam" id="PF17820">
    <property type="entry name" value="PDZ_6"/>
    <property type="match status" value="1"/>
</dbReference>
<dbReference type="Proteomes" id="UP000050795">
    <property type="component" value="Unassembled WGS sequence"/>
</dbReference>
<dbReference type="InterPro" id="IPR002110">
    <property type="entry name" value="Ankyrin_rpt"/>
</dbReference>
<dbReference type="InterPro" id="IPR036770">
    <property type="entry name" value="Ankyrin_rpt-contain_sf"/>
</dbReference>
<dbReference type="SMART" id="SM00228">
    <property type="entry name" value="PDZ"/>
    <property type="match status" value="1"/>
</dbReference>
<organism evidence="4 5">
    <name type="scientific">Trichobilharzia regenti</name>
    <name type="common">Nasal bird schistosome</name>
    <dbReference type="NCBI Taxonomy" id="157069"/>
    <lineage>
        <taxon>Eukaryota</taxon>
        <taxon>Metazoa</taxon>
        <taxon>Spiralia</taxon>
        <taxon>Lophotrochozoa</taxon>
        <taxon>Platyhelminthes</taxon>
        <taxon>Trematoda</taxon>
        <taxon>Digenea</taxon>
        <taxon>Strigeidida</taxon>
        <taxon>Schistosomatoidea</taxon>
        <taxon>Schistosomatidae</taxon>
        <taxon>Trichobilharzia</taxon>
    </lineage>
</organism>
<dbReference type="SUPFAM" id="SSF48403">
    <property type="entry name" value="Ankyrin repeat"/>
    <property type="match status" value="1"/>
</dbReference>
<feature type="compositionally biased region" description="Low complexity" evidence="2">
    <location>
        <begin position="1090"/>
        <end position="1108"/>
    </location>
</feature>
<dbReference type="Pfam" id="PF12796">
    <property type="entry name" value="Ank_2"/>
    <property type="match status" value="1"/>
</dbReference>
<feature type="region of interest" description="Disordered" evidence="2">
    <location>
        <begin position="557"/>
        <end position="628"/>
    </location>
</feature>
<dbReference type="InterPro" id="IPR051569">
    <property type="entry name" value="SHANK"/>
</dbReference>
<dbReference type="SUPFAM" id="SSF50156">
    <property type="entry name" value="PDZ domain-like"/>
    <property type="match status" value="1"/>
</dbReference>
<feature type="compositionally biased region" description="Polar residues" evidence="2">
    <location>
        <begin position="962"/>
        <end position="982"/>
    </location>
</feature>
<evidence type="ECO:0000256" key="2">
    <source>
        <dbReference type="SAM" id="MobiDB-lite"/>
    </source>
</evidence>
<dbReference type="AlphaFoldDB" id="A0AA85JEM6"/>
<evidence type="ECO:0000313" key="5">
    <source>
        <dbReference type="WBParaSite" id="TREG1_26880.1"/>
    </source>
</evidence>
<feature type="domain" description="PDZ" evidence="3">
    <location>
        <begin position="784"/>
        <end position="877"/>
    </location>
</feature>
<feature type="compositionally biased region" description="Basic and acidic residues" evidence="2">
    <location>
        <begin position="570"/>
        <end position="585"/>
    </location>
</feature>
<evidence type="ECO:0000259" key="3">
    <source>
        <dbReference type="PROSITE" id="PS50106"/>
    </source>
</evidence>
<dbReference type="InterPro" id="IPR041489">
    <property type="entry name" value="PDZ_6"/>
</dbReference>
<dbReference type="Pfam" id="PF00023">
    <property type="entry name" value="Ank"/>
    <property type="match status" value="1"/>
</dbReference>
<feature type="region of interest" description="Disordered" evidence="2">
    <location>
        <begin position="997"/>
        <end position="1020"/>
    </location>
</feature>
<dbReference type="GO" id="GO:0035255">
    <property type="term" value="F:ionotropic glutamate receptor binding"/>
    <property type="evidence" value="ECO:0007669"/>
    <property type="project" value="TreeGrafter"/>
</dbReference>
<dbReference type="Gene3D" id="3.10.20.90">
    <property type="entry name" value="Phosphatidylinositol 3-kinase Catalytic Subunit, Chain A, domain 1"/>
    <property type="match status" value="1"/>
</dbReference>
<dbReference type="PANTHER" id="PTHR24135">
    <property type="entry name" value="SH3 AND MULTIPLE ANKYRIN REPEAT DOMAINS PROTEIN"/>
    <property type="match status" value="1"/>
</dbReference>
<dbReference type="Gene3D" id="2.30.42.10">
    <property type="match status" value="1"/>
</dbReference>
<dbReference type="SMART" id="SM00248">
    <property type="entry name" value="ANK"/>
    <property type="match status" value="7"/>
</dbReference>
<dbReference type="PROSITE" id="PS50088">
    <property type="entry name" value="ANK_REPEAT"/>
    <property type="match status" value="3"/>
</dbReference>
<dbReference type="WBParaSite" id="TREG1_26880.1">
    <property type="protein sequence ID" value="TREG1_26880.1"/>
    <property type="gene ID" value="TREG1_26880"/>
</dbReference>
<dbReference type="PROSITE" id="PS50106">
    <property type="entry name" value="PDZ"/>
    <property type="match status" value="1"/>
</dbReference>
<dbReference type="PROSITE" id="PS50297">
    <property type="entry name" value="ANK_REP_REGION"/>
    <property type="match status" value="3"/>
</dbReference>
<sequence length="1228" mass="136355">MKKFTLPYLTDSDSNKSVNSLANNSNSNMQIELPKITELHIIITDLNKQTTLKVIGDAIILDIKKKLLHTFGSFLNDAQNWGLYQPDEPSRKGKFLEEERLLSEYISGKILVTLEFIYKRRTVPPFSISPALMSRISKNFVKTFFRYVSRGECQKVEKLLSKGFDPNLHCPKTGETPLTIAVTRSKPYEMISTLISGGAHRDFYSLAGYTPLHKAVTVGNFEGVKTLLDFGQSPNCLDRSGLTPLYYNILYDPDTRICHSLLYEHSRIGVVDKDGLQEIHQATRLNRVEQINLLLMYGADVNARCKRPKETVNSFNLCIRPQSVDGDTPLHVAANYNQRAAVLRLLSWGADPTLVNADNMTPIQVAQSNGNTELAELIRLFRGRKESSDIFLPTPTYNPHRRIRQPPPNSYITEPSIPQNYSPNNNNNNNNKNINYNTINENRSIDNNQINNQLLKETNNNNYTTDLHLNITEKSATCTCAYVTSSSNRILDSRPVQRAVSLGELIQPSPLDVITPKWNGAWNLGPSGFNSPCIDYHHAVSNDIYCDITRNNDGTSYAGTLTRPIQLKPRIKETSVSKAKTDSRSPSHHHHQQQDQHHHYHQQQQRQQCPAFSSSISNKSVRERTISRGQQTDMLYDFITSAAKGFQREGSQTDSGISNSSCRPSNFGSLNRRRTDYSIDKNDSNGSNTQDANKSKYQEDVLSSYENFSQKNINRNSDRPFSQQARDSSNDKCFPIQKIKGQSHNGGKMAHINVRDSRHLPRSSTMHEYLDLKCAANSSDAVRTVILERYTYSANGSDKNEQRSSFGLSIRTVKNASVIAEFTPTMSRPSLQTVKRVVTDSPAEKAGVKVGDFVLKINGTDVTRASLNQVVDLLSSSTSDRVSLTLISPKCLSPSTLNINNGNTHEEGAGGTCGGSGGGEHYVISKGGSNGNSIHLINKFTLPAQPVKSIQTVRSTKLVRHSTVSPISSERSSERTNVSSLNRDSCMTDEGIWCQSPNTSTNVSARSSSSSRQGPTGNTTKLLINPSILQQSSMPNSKQNLEIQSHRVRFRGLPRSQTTTGISNVDLDKSGIPLTNSLYFPRHPRFHRVGSNDSQGSSYSCSNSVQSSKPITDDLHVIDGRLHRNLSNDYPSNTMSKISSRQAVSHRSFPVSDQQSSPIITGRPTHLIRRPISLNPETRKKNMTSVSDNESTSTLTPTVMTNEARGTGRGVSPTNSELLLPPPAEFSG</sequence>